<dbReference type="PANTHER" id="PTHR35910:SF6">
    <property type="entry name" value="2EXR DOMAIN-CONTAINING PROTEIN"/>
    <property type="match status" value="1"/>
</dbReference>
<evidence type="ECO:0000256" key="1">
    <source>
        <dbReference type="SAM" id="MobiDB-lite"/>
    </source>
</evidence>
<dbReference type="AlphaFoldDB" id="A0A9N9Q1F5"/>
<keyword evidence="4" id="KW-1185">Reference proteome</keyword>
<gene>
    <name evidence="3" type="ORF">HYALB_00005945</name>
</gene>
<feature type="region of interest" description="Disordered" evidence="1">
    <location>
        <begin position="34"/>
        <end position="56"/>
    </location>
</feature>
<reference evidence="3" key="1">
    <citation type="submission" date="2021-07" db="EMBL/GenBank/DDBJ databases">
        <authorList>
            <person name="Durling M."/>
        </authorList>
    </citation>
    <scope>NUCLEOTIDE SEQUENCE</scope>
</reference>
<sequence length="459" mass="51644">MVIVSLSTTVNSPQESQFNLKVLVLNIEPPAIHSPLKKSASSHPNNSPSTHQSHEALTMSSKATLFPLFSSLPSELRCKIWKAAAFPRVVCLDRIRHSHKCSRVWSQTDVDGPNYMAFFDMDSQPIEQQITQGPENYDHFASQSAPPLFLICKESHHVARQIYTKAFGSNYVTPTTWFSYDLDTLFLDLGPVFVDAEIQGFTFLSSDLDTDAGKVQNLAIYVGEYPDNGTQYNVSLDALRKFASARTVSLVVAICQDADRTTLELLEGWECEESTGYGLAETRNRPDPGGLHCAHPTFKNLFSRPNVRSWNMWKNMWESVWDETPYGAVAYTIGAENDGNWRRPTLVRLPLISTQLKADTLRQKQEYDTKRAAHKVRVEIKSEKDDTLVVVVPLLTTLRELASMFFQARNINGVERDSAEMYTDHESHSTVGFEQTVGNFVVYPETEFSIRVTAKGGTK</sequence>
<protein>
    <recommendedName>
        <fullName evidence="2">2EXR domain-containing protein</fullName>
    </recommendedName>
</protein>
<feature type="compositionally biased region" description="Polar residues" evidence="1">
    <location>
        <begin position="39"/>
        <end position="51"/>
    </location>
</feature>
<evidence type="ECO:0000259" key="2">
    <source>
        <dbReference type="Pfam" id="PF20150"/>
    </source>
</evidence>
<comment type="caution">
    <text evidence="3">The sequence shown here is derived from an EMBL/GenBank/DDBJ whole genome shotgun (WGS) entry which is preliminary data.</text>
</comment>
<dbReference type="Pfam" id="PF20150">
    <property type="entry name" value="2EXR"/>
    <property type="match status" value="1"/>
</dbReference>
<dbReference type="PANTHER" id="PTHR35910">
    <property type="entry name" value="2EXR DOMAIN-CONTAINING PROTEIN"/>
    <property type="match status" value="1"/>
</dbReference>
<organism evidence="3 4">
    <name type="scientific">Hymenoscyphus albidus</name>
    <dbReference type="NCBI Taxonomy" id="595503"/>
    <lineage>
        <taxon>Eukaryota</taxon>
        <taxon>Fungi</taxon>
        <taxon>Dikarya</taxon>
        <taxon>Ascomycota</taxon>
        <taxon>Pezizomycotina</taxon>
        <taxon>Leotiomycetes</taxon>
        <taxon>Helotiales</taxon>
        <taxon>Helotiaceae</taxon>
        <taxon>Hymenoscyphus</taxon>
    </lineage>
</organism>
<dbReference type="InterPro" id="IPR045518">
    <property type="entry name" value="2EXR"/>
</dbReference>
<proteinExistence type="predicted"/>
<dbReference type="EMBL" id="CAJVRM010000016">
    <property type="protein sequence ID" value="CAG8971327.1"/>
    <property type="molecule type" value="Genomic_DNA"/>
</dbReference>
<dbReference type="Proteomes" id="UP000701801">
    <property type="component" value="Unassembled WGS sequence"/>
</dbReference>
<evidence type="ECO:0000313" key="4">
    <source>
        <dbReference type="Proteomes" id="UP000701801"/>
    </source>
</evidence>
<feature type="domain" description="2EXR" evidence="2">
    <location>
        <begin position="66"/>
        <end position="185"/>
    </location>
</feature>
<dbReference type="OrthoDB" id="3513892at2759"/>
<evidence type="ECO:0000313" key="3">
    <source>
        <dbReference type="EMBL" id="CAG8971327.1"/>
    </source>
</evidence>
<name>A0A9N9Q1F5_9HELO</name>
<accession>A0A9N9Q1F5</accession>